<feature type="coiled-coil region" evidence="1">
    <location>
        <begin position="167"/>
        <end position="194"/>
    </location>
</feature>
<evidence type="ECO:0000313" key="3">
    <source>
        <dbReference type="Proteomes" id="UP000316855"/>
    </source>
</evidence>
<dbReference type="Gene3D" id="1.25.40.10">
    <property type="entry name" value="Tetratricopeptide repeat domain"/>
    <property type="match status" value="1"/>
</dbReference>
<dbReference type="KEGG" id="gax:Pan161_56210"/>
<keyword evidence="3" id="KW-1185">Reference proteome</keyword>
<evidence type="ECO:0000256" key="1">
    <source>
        <dbReference type="SAM" id="Coils"/>
    </source>
</evidence>
<evidence type="ECO:0000313" key="2">
    <source>
        <dbReference type="EMBL" id="QDT93934.1"/>
    </source>
</evidence>
<proteinExistence type="predicted"/>
<dbReference type="EMBL" id="CP036343">
    <property type="protein sequence ID" value="QDT93934.1"/>
    <property type="molecule type" value="Genomic_DNA"/>
</dbReference>
<protein>
    <recommendedName>
        <fullName evidence="4">Tetratricopeptide repeat protein</fullName>
    </recommendedName>
</protein>
<dbReference type="AlphaFoldDB" id="A0A517VLQ1"/>
<accession>A0A517VLQ1</accession>
<organism evidence="2 3">
    <name type="scientific">Gimesia algae</name>
    <dbReference type="NCBI Taxonomy" id="2527971"/>
    <lineage>
        <taxon>Bacteria</taxon>
        <taxon>Pseudomonadati</taxon>
        <taxon>Planctomycetota</taxon>
        <taxon>Planctomycetia</taxon>
        <taxon>Planctomycetales</taxon>
        <taxon>Planctomycetaceae</taxon>
        <taxon>Gimesia</taxon>
    </lineage>
</organism>
<name>A0A517VLQ1_9PLAN</name>
<evidence type="ECO:0008006" key="4">
    <source>
        <dbReference type="Google" id="ProtNLM"/>
    </source>
</evidence>
<dbReference type="InterPro" id="IPR011990">
    <property type="entry name" value="TPR-like_helical_dom_sf"/>
</dbReference>
<dbReference type="Proteomes" id="UP000316855">
    <property type="component" value="Chromosome"/>
</dbReference>
<gene>
    <name evidence="2" type="ORF">Pan161_56210</name>
</gene>
<sequence length="330" mass="36464">MCGLCSVLQAADVTMLAIEGRRMTPDQAATVEKKVQENPKNIEARTQLLGYYFAKQYTDTAARKAKQKNVLWLIENKPEAGVLGTPFGQLDMVLDGSAYTRGKQAWEKQLKAQPDNLTLLGHSANYFLLPDRELAKKSLKKAQKLDADNPQWARKLGQLYSLDMQSSSSLKVQKEAATQALEQLEIAYQLSANQAKDVLLKSLAQAALVAGDTEKAKEYAELMLNQIGSDWNSGNNEHYGNIILGEIALAEGDVDAAKQYLIKAGKTKGSPQLNSFGPDFGLAKALLEKDQKEVVLEYLTLCGNFWVLGKDRLAEWSKAINDNQIPKTLR</sequence>
<reference evidence="2 3" key="1">
    <citation type="submission" date="2019-02" db="EMBL/GenBank/DDBJ databases">
        <title>Deep-cultivation of Planctomycetes and their phenomic and genomic characterization uncovers novel biology.</title>
        <authorList>
            <person name="Wiegand S."/>
            <person name="Jogler M."/>
            <person name="Boedeker C."/>
            <person name="Pinto D."/>
            <person name="Vollmers J."/>
            <person name="Rivas-Marin E."/>
            <person name="Kohn T."/>
            <person name="Peeters S.H."/>
            <person name="Heuer A."/>
            <person name="Rast P."/>
            <person name="Oberbeckmann S."/>
            <person name="Bunk B."/>
            <person name="Jeske O."/>
            <person name="Meyerdierks A."/>
            <person name="Storesund J.E."/>
            <person name="Kallscheuer N."/>
            <person name="Luecker S."/>
            <person name="Lage O.M."/>
            <person name="Pohl T."/>
            <person name="Merkel B.J."/>
            <person name="Hornburger P."/>
            <person name="Mueller R.-W."/>
            <person name="Bruemmer F."/>
            <person name="Labrenz M."/>
            <person name="Spormann A.M."/>
            <person name="Op den Camp H."/>
            <person name="Overmann J."/>
            <person name="Amann R."/>
            <person name="Jetten M.S.M."/>
            <person name="Mascher T."/>
            <person name="Medema M.H."/>
            <person name="Devos D.P."/>
            <person name="Kaster A.-K."/>
            <person name="Ovreas L."/>
            <person name="Rohde M."/>
            <person name="Galperin M.Y."/>
            <person name="Jogler C."/>
        </authorList>
    </citation>
    <scope>NUCLEOTIDE SEQUENCE [LARGE SCALE GENOMIC DNA]</scope>
    <source>
        <strain evidence="2 3">Pan161</strain>
    </source>
</reference>
<dbReference type="SUPFAM" id="SSF81901">
    <property type="entry name" value="HCP-like"/>
    <property type="match status" value="1"/>
</dbReference>
<keyword evidence="1" id="KW-0175">Coiled coil</keyword>